<dbReference type="Gene3D" id="2.170.130.10">
    <property type="entry name" value="TonB-dependent receptor, plug domain"/>
    <property type="match status" value="1"/>
</dbReference>
<reference evidence="2 3" key="1">
    <citation type="submission" date="2019-07" db="EMBL/GenBank/DDBJ databases">
        <authorList>
            <person name="Huq M.A."/>
        </authorList>
    </citation>
    <scope>NUCLEOTIDE SEQUENCE [LARGE SCALE GENOMIC DNA]</scope>
    <source>
        <strain evidence="2 3">MAH-3</strain>
    </source>
</reference>
<feature type="domain" description="TonB-dependent receptor plug" evidence="1">
    <location>
        <begin position="130"/>
        <end position="214"/>
    </location>
</feature>
<keyword evidence="3" id="KW-1185">Reference proteome</keyword>
<proteinExistence type="predicted"/>
<sequence length="876" mass="100853">MRNRFLVLFFLVFLPLTALWSQVQVNGNVLDNRKNGLPNVKILFLLGADTISTATDKEGRFQVQLAPGKYGMIARFDAENEYKRNVHIPDVNSFILDPVVFDFGFIEVDINKAKEDLNGLDKIPPIDLQKQVLGGVERMLVLTQAGVNSNNELTSNYNVRGGNYDENLVYVNGFLINRPFLTRSGQQEGLSFINTALVEDIYFSSGGFQSMYGDKLSSVLDIKYKRPDSLRISAMASLLGVEAHVEDKVGKHDRFQYLFGARYRANGYLLNSLPTKGNYNPIFWDAQAVTNYTINEHWSWSMLGHVSSNTYQFAPQTSQTDFGTANQAYSFNIYFEGQEKTKFLTSTVGTSLNYTSKKYEGKTFFTYFRSDERETFDILGEYFINELEMDPSKEAFGDSIAVLGVGGFLNHARNKLNADIISVYHDGSVIFKPKNKNTKHELKVGAGIQIDHFNDVLSEWKFVDSAGYSQVDQQTDEVDLYEVIKSKLQLDNQRYNVYTQDHWEWKKSRKNIPVSKTYKFKDSIGNFRETIVRDTIEEGRSSLVLDYGLRGTYTTFNSDGFITPRLSLTFYPVKYVRKDTLFVRRGVRYRLSTGLYYQPPFYREYRTFSGQINPNVKSQKSAHFVLGMDYSFFMWKRESPFKFSAEAYYKYLWDVNPYEVDNVRTRYFAQNNAVAYATGLDLNLNGEFVPGLMSFFKLGLLSTKEDVKDDYYYDYYNAAGEKIIYGFSEDQVAVDSNRVNPGYIRRPTDQHVTVGVLFQDHMPGLQQLTCQVGITYGSRLPYGPPDHSRYKDTLTMKSYFRVDMGMSYDLLYRKPGKTRNFLKKMESAIISFEVFNLLGVNNVLSKQWVQDVSGKYYSIPNYLTQRRFNVKLIVRI</sequence>
<organism evidence="2 3">
    <name type="scientific">Fluviicola chungangensis</name>
    <dbReference type="NCBI Taxonomy" id="2597671"/>
    <lineage>
        <taxon>Bacteria</taxon>
        <taxon>Pseudomonadati</taxon>
        <taxon>Bacteroidota</taxon>
        <taxon>Flavobacteriia</taxon>
        <taxon>Flavobacteriales</taxon>
        <taxon>Crocinitomicaceae</taxon>
        <taxon>Fluviicola</taxon>
    </lineage>
</organism>
<dbReference type="SUPFAM" id="SSF49464">
    <property type="entry name" value="Carboxypeptidase regulatory domain-like"/>
    <property type="match status" value="1"/>
</dbReference>
<evidence type="ECO:0000313" key="2">
    <source>
        <dbReference type="EMBL" id="TSJ40043.1"/>
    </source>
</evidence>
<comment type="caution">
    <text evidence="2">The sequence shown here is derived from an EMBL/GenBank/DDBJ whole genome shotgun (WGS) entry which is preliminary data.</text>
</comment>
<dbReference type="EMBL" id="VLPL01000009">
    <property type="protein sequence ID" value="TSJ40043.1"/>
    <property type="molecule type" value="Genomic_DNA"/>
</dbReference>
<protein>
    <submittedName>
        <fullName evidence="2">TonB-dependent receptor</fullName>
    </submittedName>
</protein>
<evidence type="ECO:0000313" key="3">
    <source>
        <dbReference type="Proteomes" id="UP000316008"/>
    </source>
</evidence>
<dbReference type="AlphaFoldDB" id="A0A556MJJ8"/>
<dbReference type="SUPFAM" id="SSF56935">
    <property type="entry name" value="Porins"/>
    <property type="match status" value="1"/>
</dbReference>
<dbReference type="OrthoDB" id="1108759at2"/>
<gene>
    <name evidence="2" type="ORF">FO442_15705</name>
</gene>
<evidence type="ECO:0000259" key="1">
    <source>
        <dbReference type="Pfam" id="PF07715"/>
    </source>
</evidence>
<dbReference type="Gene3D" id="2.60.40.1120">
    <property type="entry name" value="Carboxypeptidase-like, regulatory domain"/>
    <property type="match status" value="1"/>
</dbReference>
<dbReference type="Pfam" id="PF07715">
    <property type="entry name" value="Plug"/>
    <property type="match status" value="1"/>
</dbReference>
<dbReference type="InterPro" id="IPR008969">
    <property type="entry name" value="CarboxyPept-like_regulatory"/>
</dbReference>
<dbReference type="InterPro" id="IPR037066">
    <property type="entry name" value="Plug_dom_sf"/>
</dbReference>
<dbReference type="InterPro" id="IPR012910">
    <property type="entry name" value="Plug_dom"/>
</dbReference>
<keyword evidence="2" id="KW-0675">Receptor</keyword>
<name>A0A556MJJ8_9FLAO</name>
<accession>A0A556MJJ8</accession>
<dbReference type="Proteomes" id="UP000316008">
    <property type="component" value="Unassembled WGS sequence"/>
</dbReference>